<feature type="compositionally biased region" description="Basic and acidic residues" evidence="1">
    <location>
        <begin position="112"/>
        <end position="123"/>
    </location>
</feature>
<gene>
    <name evidence="2" type="ORF">HAX54_026813</name>
</gene>
<feature type="compositionally biased region" description="Basic and acidic residues" evidence="1">
    <location>
        <begin position="32"/>
        <end position="44"/>
    </location>
</feature>
<comment type="caution">
    <text evidence="2">The sequence shown here is derived from an EMBL/GenBank/DDBJ whole genome shotgun (WGS) entry which is preliminary data.</text>
</comment>
<feature type="compositionally biased region" description="Low complexity" evidence="1">
    <location>
        <begin position="83"/>
        <end position="95"/>
    </location>
</feature>
<dbReference type="EMBL" id="JACEIK010000326">
    <property type="protein sequence ID" value="MCD7455030.1"/>
    <property type="molecule type" value="Genomic_DNA"/>
</dbReference>
<accession>A0ABS8S878</accession>
<sequence length="163" mass="17847">MIDGPSLAPSSNPEIMTPKFQPIRGGARRRSDRIDNMRHLRDENTNCEEEVQEVEINAPSSGYQTRSAASQKVANPPSDEGNDSSADGSSSSSDNPDSDKGSDNEAFSNPVEDTKPMRGDIIKGKMPGFRDSLCWQVKGAKITSKRVLIPQKEDISNLALRRK</sequence>
<feature type="region of interest" description="Disordered" evidence="1">
    <location>
        <begin position="1"/>
        <end position="126"/>
    </location>
</feature>
<organism evidence="2 3">
    <name type="scientific">Datura stramonium</name>
    <name type="common">Jimsonweed</name>
    <name type="synonym">Common thornapple</name>
    <dbReference type="NCBI Taxonomy" id="4076"/>
    <lineage>
        <taxon>Eukaryota</taxon>
        <taxon>Viridiplantae</taxon>
        <taxon>Streptophyta</taxon>
        <taxon>Embryophyta</taxon>
        <taxon>Tracheophyta</taxon>
        <taxon>Spermatophyta</taxon>
        <taxon>Magnoliopsida</taxon>
        <taxon>eudicotyledons</taxon>
        <taxon>Gunneridae</taxon>
        <taxon>Pentapetalae</taxon>
        <taxon>asterids</taxon>
        <taxon>lamiids</taxon>
        <taxon>Solanales</taxon>
        <taxon>Solanaceae</taxon>
        <taxon>Solanoideae</taxon>
        <taxon>Datureae</taxon>
        <taxon>Datura</taxon>
    </lineage>
</organism>
<reference evidence="2 3" key="1">
    <citation type="journal article" date="2021" name="BMC Genomics">
        <title>Datura genome reveals duplications of psychoactive alkaloid biosynthetic genes and high mutation rate following tissue culture.</title>
        <authorList>
            <person name="Rajewski A."/>
            <person name="Carter-House D."/>
            <person name="Stajich J."/>
            <person name="Litt A."/>
        </authorList>
    </citation>
    <scope>NUCLEOTIDE SEQUENCE [LARGE SCALE GENOMIC DNA]</scope>
    <source>
        <strain evidence="2">AR-01</strain>
    </source>
</reference>
<evidence type="ECO:0000256" key="1">
    <source>
        <dbReference type="SAM" id="MobiDB-lite"/>
    </source>
</evidence>
<proteinExistence type="predicted"/>
<evidence type="ECO:0000313" key="2">
    <source>
        <dbReference type="EMBL" id="MCD7455030.1"/>
    </source>
</evidence>
<evidence type="ECO:0000313" key="3">
    <source>
        <dbReference type="Proteomes" id="UP000823775"/>
    </source>
</evidence>
<dbReference type="Proteomes" id="UP000823775">
    <property type="component" value="Unassembled WGS sequence"/>
</dbReference>
<feature type="compositionally biased region" description="Polar residues" evidence="1">
    <location>
        <begin position="58"/>
        <end position="73"/>
    </location>
</feature>
<keyword evidence="3" id="KW-1185">Reference proteome</keyword>
<name>A0ABS8S878_DATST</name>
<protein>
    <submittedName>
        <fullName evidence="2">Uncharacterized protein</fullName>
    </submittedName>
</protein>